<dbReference type="Proteomes" id="UP001056120">
    <property type="component" value="Linkage Group LG02"/>
</dbReference>
<evidence type="ECO:0000313" key="2">
    <source>
        <dbReference type="Proteomes" id="UP001056120"/>
    </source>
</evidence>
<dbReference type="EMBL" id="CM042019">
    <property type="protein sequence ID" value="KAI3825175.1"/>
    <property type="molecule type" value="Genomic_DNA"/>
</dbReference>
<name>A0ACB9JYX6_9ASTR</name>
<gene>
    <name evidence="1" type="ORF">L1987_06651</name>
</gene>
<organism evidence="1 2">
    <name type="scientific">Smallanthus sonchifolius</name>
    <dbReference type="NCBI Taxonomy" id="185202"/>
    <lineage>
        <taxon>Eukaryota</taxon>
        <taxon>Viridiplantae</taxon>
        <taxon>Streptophyta</taxon>
        <taxon>Embryophyta</taxon>
        <taxon>Tracheophyta</taxon>
        <taxon>Spermatophyta</taxon>
        <taxon>Magnoliopsida</taxon>
        <taxon>eudicotyledons</taxon>
        <taxon>Gunneridae</taxon>
        <taxon>Pentapetalae</taxon>
        <taxon>asterids</taxon>
        <taxon>campanulids</taxon>
        <taxon>Asterales</taxon>
        <taxon>Asteraceae</taxon>
        <taxon>Asteroideae</taxon>
        <taxon>Heliantheae alliance</taxon>
        <taxon>Millerieae</taxon>
        <taxon>Smallanthus</taxon>
    </lineage>
</organism>
<keyword evidence="2" id="KW-1185">Reference proteome</keyword>
<evidence type="ECO:0000313" key="1">
    <source>
        <dbReference type="EMBL" id="KAI3825175.1"/>
    </source>
</evidence>
<sequence>MTAEKWIPTLSRISYAITSNEPVYKDLKAKFWENAKASLYSITSDLLIRSTIARQKVVVFESTVREALMLLDTSLAPYTIDKKELERRFIEELRYEGPFRKGEILKKGLSKDWKTTMYIFIHSMSHKRGGYDALGLKWGGVMVKVCNHETCNVSRHIFDYMCSNVTQNKWLLYPRFVQKILNHLLKKLPPKGIPMTFSKLDSRFYTDLLRNHHSFSGKETPLFKKMHEKEVIPEIKSSSEESYNTMKRRIEGTSIPKKKIAIAPSHGEGLMRSARLAYQREQQRILQDKSITPLLTDEVIEVDFIARMTLAALRHPPPMQIEGTSRTNHSPTKNQALPPTQKSKQSISTTKKHVVVSRKDAPPPSHPQNNLTELDNLKSEIRALRKSHEKQGNDILGMKIRWNKQNRWNEI</sequence>
<comment type="caution">
    <text evidence="1">The sequence shown here is derived from an EMBL/GenBank/DDBJ whole genome shotgun (WGS) entry which is preliminary data.</text>
</comment>
<proteinExistence type="predicted"/>
<reference evidence="2" key="1">
    <citation type="journal article" date="2022" name="Mol. Ecol. Resour.">
        <title>The genomes of chicory, endive, great burdock and yacon provide insights into Asteraceae palaeo-polyploidization history and plant inulin production.</title>
        <authorList>
            <person name="Fan W."/>
            <person name="Wang S."/>
            <person name="Wang H."/>
            <person name="Wang A."/>
            <person name="Jiang F."/>
            <person name="Liu H."/>
            <person name="Zhao H."/>
            <person name="Xu D."/>
            <person name="Zhang Y."/>
        </authorList>
    </citation>
    <scope>NUCLEOTIDE SEQUENCE [LARGE SCALE GENOMIC DNA]</scope>
    <source>
        <strain evidence="2">cv. Yunnan</strain>
    </source>
</reference>
<protein>
    <submittedName>
        <fullName evidence="1">Uncharacterized protein</fullName>
    </submittedName>
</protein>
<reference evidence="1 2" key="2">
    <citation type="journal article" date="2022" name="Mol. Ecol. Resour.">
        <title>The genomes of chicory, endive, great burdock and yacon provide insights into Asteraceae paleo-polyploidization history and plant inulin production.</title>
        <authorList>
            <person name="Fan W."/>
            <person name="Wang S."/>
            <person name="Wang H."/>
            <person name="Wang A."/>
            <person name="Jiang F."/>
            <person name="Liu H."/>
            <person name="Zhao H."/>
            <person name="Xu D."/>
            <person name="Zhang Y."/>
        </authorList>
    </citation>
    <scope>NUCLEOTIDE SEQUENCE [LARGE SCALE GENOMIC DNA]</scope>
    <source>
        <strain evidence="2">cv. Yunnan</strain>
        <tissue evidence="1">Leaves</tissue>
    </source>
</reference>
<accession>A0ACB9JYX6</accession>